<dbReference type="GO" id="GO:0004888">
    <property type="term" value="F:transmembrane signaling receptor activity"/>
    <property type="evidence" value="ECO:0007669"/>
    <property type="project" value="InterPro"/>
</dbReference>
<dbReference type="Proteomes" id="UP000747542">
    <property type="component" value="Unassembled WGS sequence"/>
</dbReference>
<proteinExistence type="predicted"/>
<feature type="transmembrane region" description="Helical" evidence="1">
    <location>
        <begin position="84"/>
        <end position="105"/>
    </location>
</feature>
<keyword evidence="3" id="KW-0675">Receptor</keyword>
<dbReference type="SUPFAM" id="SSF90112">
    <property type="entry name" value="Neurotransmitter-gated ion-channel transmembrane pore"/>
    <property type="match status" value="1"/>
</dbReference>
<dbReference type="InterPro" id="IPR006028">
    <property type="entry name" value="GABAA/Glycine_rcpt"/>
</dbReference>
<reference evidence="3" key="1">
    <citation type="journal article" date="2021" name="Sci. Adv.">
        <title>The American lobster genome reveals insights on longevity, neural, and immune adaptations.</title>
        <authorList>
            <person name="Polinski J.M."/>
            <person name="Zimin A.V."/>
            <person name="Clark K.F."/>
            <person name="Kohn A.B."/>
            <person name="Sadowski N."/>
            <person name="Timp W."/>
            <person name="Ptitsyn A."/>
            <person name="Khanna P."/>
            <person name="Romanova D.Y."/>
            <person name="Williams P."/>
            <person name="Greenwood S.J."/>
            <person name="Moroz L.L."/>
            <person name="Walt D.R."/>
            <person name="Bodnar A.G."/>
        </authorList>
    </citation>
    <scope>NUCLEOTIDE SEQUENCE</scope>
    <source>
        <strain evidence="3">GMGI-L3</strain>
    </source>
</reference>
<dbReference type="GO" id="GO:0005230">
    <property type="term" value="F:extracellular ligand-gated monoatomic ion channel activity"/>
    <property type="evidence" value="ECO:0007669"/>
    <property type="project" value="UniProtKB-ARBA"/>
</dbReference>
<gene>
    <name evidence="3" type="primary">Glra3-L2</name>
    <name evidence="3" type="ORF">Hamer_G022222</name>
</gene>
<feature type="transmembrane region" description="Helical" evidence="1">
    <location>
        <begin position="20"/>
        <end position="44"/>
    </location>
</feature>
<organism evidence="3 4">
    <name type="scientific">Homarus americanus</name>
    <name type="common">American lobster</name>
    <dbReference type="NCBI Taxonomy" id="6706"/>
    <lineage>
        <taxon>Eukaryota</taxon>
        <taxon>Metazoa</taxon>
        <taxon>Ecdysozoa</taxon>
        <taxon>Arthropoda</taxon>
        <taxon>Crustacea</taxon>
        <taxon>Multicrustacea</taxon>
        <taxon>Malacostraca</taxon>
        <taxon>Eumalacostraca</taxon>
        <taxon>Eucarida</taxon>
        <taxon>Decapoda</taxon>
        <taxon>Pleocyemata</taxon>
        <taxon>Astacidea</taxon>
        <taxon>Nephropoidea</taxon>
        <taxon>Nephropidae</taxon>
        <taxon>Homarus</taxon>
    </lineage>
</organism>
<feature type="transmembrane region" description="Helical" evidence="1">
    <location>
        <begin position="51"/>
        <end position="72"/>
    </location>
</feature>
<name>A0A8J5N677_HOMAM</name>
<keyword evidence="4" id="KW-1185">Reference proteome</keyword>
<dbReference type="GO" id="GO:0005254">
    <property type="term" value="F:chloride channel activity"/>
    <property type="evidence" value="ECO:0007669"/>
    <property type="project" value="UniProtKB-ARBA"/>
</dbReference>
<comment type="caution">
    <text evidence="3">The sequence shown here is derived from an EMBL/GenBank/DDBJ whole genome shotgun (WGS) entry which is preliminary data.</text>
</comment>
<accession>A0A8J5N677</accession>
<feature type="non-terminal residue" evidence="3">
    <location>
        <position position="1"/>
    </location>
</feature>
<keyword evidence="1" id="KW-1133">Transmembrane helix</keyword>
<dbReference type="InterPro" id="IPR006029">
    <property type="entry name" value="Neurotrans-gated_channel_TM"/>
</dbReference>
<evidence type="ECO:0000259" key="2">
    <source>
        <dbReference type="Pfam" id="PF02932"/>
    </source>
</evidence>
<evidence type="ECO:0000313" key="4">
    <source>
        <dbReference type="Proteomes" id="UP000747542"/>
    </source>
</evidence>
<keyword evidence="1" id="KW-0812">Transmembrane</keyword>
<dbReference type="AlphaFoldDB" id="A0A8J5N677"/>
<evidence type="ECO:0000256" key="1">
    <source>
        <dbReference type="SAM" id="Phobius"/>
    </source>
</evidence>
<dbReference type="GO" id="GO:0099095">
    <property type="term" value="F:ligand-gated monoatomic anion channel activity"/>
    <property type="evidence" value="ECO:0007669"/>
    <property type="project" value="UniProtKB-ARBA"/>
</dbReference>
<dbReference type="Pfam" id="PF02932">
    <property type="entry name" value="Neur_chan_memb"/>
    <property type="match status" value="1"/>
</dbReference>
<dbReference type="Gene3D" id="1.20.58.390">
    <property type="entry name" value="Neurotransmitter-gated ion-channel transmembrane domain"/>
    <property type="match status" value="1"/>
</dbReference>
<dbReference type="InterPro" id="IPR036719">
    <property type="entry name" value="Neuro-gated_channel_TM_sf"/>
</dbReference>
<sequence length="144" mass="16720">MIGNYSGQAVLLTFHNMSTFYVISTYVPTLIIVVIGILVFFFPLWNFNERVMVGLTGLLVEATFFSQVSASIPHTAYLKLVDIWFVYCILTLFLVVVALVVIHWLQEESKVRPIWVRNKEDKQGIRRTWAARFNHGCRIVRPIW</sequence>
<dbReference type="InterPro" id="IPR038050">
    <property type="entry name" value="Neuro_actylchol_rec"/>
</dbReference>
<dbReference type="PRINTS" id="PR00253">
    <property type="entry name" value="GABAARECEPTR"/>
</dbReference>
<evidence type="ECO:0000313" key="3">
    <source>
        <dbReference type="EMBL" id="KAG7173998.1"/>
    </source>
</evidence>
<keyword evidence="1" id="KW-0472">Membrane</keyword>
<protein>
    <submittedName>
        <fullName evidence="3">Glycine receptor subunit alpha-3-like 2</fullName>
    </submittedName>
</protein>
<dbReference type="GO" id="GO:0016020">
    <property type="term" value="C:membrane"/>
    <property type="evidence" value="ECO:0007669"/>
    <property type="project" value="InterPro"/>
</dbReference>
<feature type="domain" description="Neurotransmitter-gated ion-channel transmembrane" evidence="2">
    <location>
        <begin position="25"/>
        <end position="118"/>
    </location>
</feature>
<dbReference type="EMBL" id="JAHLQT010008237">
    <property type="protein sequence ID" value="KAG7173998.1"/>
    <property type="molecule type" value="Genomic_DNA"/>
</dbReference>